<evidence type="ECO:0000313" key="2">
    <source>
        <dbReference type="Proteomes" id="UP001596086"/>
    </source>
</evidence>
<keyword evidence="2" id="KW-1185">Reference proteome</keyword>
<organism evidence="1 2">
    <name type="scientific">Massilia aerilata</name>
    <dbReference type="NCBI Taxonomy" id="453817"/>
    <lineage>
        <taxon>Bacteria</taxon>
        <taxon>Pseudomonadati</taxon>
        <taxon>Pseudomonadota</taxon>
        <taxon>Betaproteobacteria</taxon>
        <taxon>Burkholderiales</taxon>
        <taxon>Oxalobacteraceae</taxon>
        <taxon>Telluria group</taxon>
        <taxon>Massilia</taxon>
    </lineage>
</organism>
<dbReference type="Proteomes" id="UP001596086">
    <property type="component" value="Unassembled WGS sequence"/>
</dbReference>
<comment type="caution">
    <text evidence="1">The sequence shown here is derived from an EMBL/GenBank/DDBJ whole genome shotgun (WGS) entry which is preliminary data.</text>
</comment>
<reference evidence="2" key="1">
    <citation type="journal article" date="2019" name="Int. J. Syst. Evol. Microbiol.">
        <title>The Global Catalogue of Microorganisms (GCM) 10K type strain sequencing project: providing services to taxonomists for standard genome sequencing and annotation.</title>
        <authorList>
            <consortium name="The Broad Institute Genomics Platform"/>
            <consortium name="The Broad Institute Genome Sequencing Center for Infectious Disease"/>
            <person name="Wu L."/>
            <person name="Ma J."/>
        </authorList>
    </citation>
    <scope>NUCLEOTIDE SEQUENCE [LARGE SCALE GENOMIC DNA]</scope>
    <source>
        <strain evidence="2">CGMCC 4.5798</strain>
    </source>
</reference>
<gene>
    <name evidence="1" type="ORF">ACFPO9_24295</name>
</gene>
<evidence type="ECO:0008006" key="3">
    <source>
        <dbReference type="Google" id="ProtNLM"/>
    </source>
</evidence>
<name>A0ABW0S3W0_9BURK</name>
<accession>A0ABW0S3W0</accession>
<protein>
    <recommendedName>
        <fullName evidence="3">D-alanine--D-alanine ligase</fullName>
    </recommendedName>
</protein>
<dbReference type="EMBL" id="JBHSMZ010000024">
    <property type="protein sequence ID" value="MFC5551651.1"/>
    <property type="molecule type" value="Genomic_DNA"/>
</dbReference>
<evidence type="ECO:0000313" key="1">
    <source>
        <dbReference type="EMBL" id="MFC5551651.1"/>
    </source>
</evidence>
<dbReference type="SUPFAM" id="SSF56059">
    <property type="entry name" value="Glutathione synthetase ATP-binding domain-like"/>
    <property type="match status" value="1"/>
</dbReference>
<proteinExistence type="predicted"/>
<sequence>MSGTQADQTAAERSALEKLPKWLICVPLAVQWFWLGLRHGGLTLPSAANPNITAGGLVGEGKIEYFEQMGPLGRAATAPYLGLRVVGGLTEAGMASALANAGIAFPLVAKPDLGLCGYGVRKLADMNALRNYMAGFPAGEVLVLQAYLPQEHEAGLFYARDPHSGAGRLIGLTLRHYPRVKGDGHATLGALIRRDRRLQRLLRSQAHRCPLDLDSVPAAGQTVRLATIGSTRVGGLYRDGAALITDALAAAIDSIAREMPDFHFGRFDVRFDDLAELQAGRGFSIMEVNGAGSEAIQAWDPGTGLLAGLRMIFAKQRLLFEIGAANRKRGARPIGLAELIRLNARQNRLIDLYPSSN</sequence>
<dbReference type="RefSeq" id="WP_379776071.1">
    <property type="nucleotide sequence ID" value="NZ_JBHSMZ010000024.1"/>
</dbReference>